<dbReference type="GO" id="GO:0009055">
    <property type="term" value="F:electron transfer activity"/>
    <property type="evidence" value="ECO:0007669"/>
    <property type="project" value="InterPro"/>
</dbReference>
<dbReference type="GO" id="GO:0005886">
    <property type="term" value="C:plasma membrane"/>
    <property type="evidence" value="ECO:0007669"/>
    <property type="project" value="UniProtKB-SubCell"/>
</dbReference>
<dbReference type="InterPro" id="IPR011577">
    <property type="entry name" value="Cyt_b561_bac/Ni-Hgenase"/>
</dbReference>
<feature type="transmembrane region" description="Helical" evidence="6">
    <location>
        <begin position="110"/>
        <end position="132"/>
    </location>
</feature>
<gene>
    <name evidence="8" type="ORF">SAMN05421720_101148</name>
</gene>
<evidence type="ECO:0000256" key="6">
    <source>
        <dbReference type="SAM" id="Phobius"/>
    </source>
</evidence>
<feature type="transmembrane region" description="Helical" evidence="6">
    <location>
        <begin position="164"/>
        <end position="185"/>
    </location>
</feature>
<feature type="transmembrane region" description="Helical" evidence="6">
    <location>
        <begin position="216"/>
        <end position="235"/>
    </location>
</feature>
<reference evidence="8 9" key="1">
    <citation type="submission" date="2016-10" db="EMBL/GenBank/DDBJ databases">
        <authorList>
            <person name="de Groot N.N."/>
        </authorList>
    </citation>
    <scope>NUCLEOTIDE SEQUENCE [LARGE SCALE GENOMIC DNA]</scope>
    <source>
        <strain evidence="8 9">ATCC 700224</strain>
    </source>
</reference>
<keyword evidence="2" id="KW-1003">Cell membrane</keyword>
<dbReference type="PANTHER" id="PTHR30485">
    <property type="entry name" value="NI/FE-HYDROGENASE 1 B-TYPE CYTOCHROME SUBUNIT"/>
    <property type="match status" value="1"/>
</dbReference>
<dbReference type="SUPFAM" id="SSF81342">
    <property type="entry name" value="Transmembrane di-heme cytochromes"/>
    <property type="match status" value="1"/>
</dbReference>
<dbReference type="InterPro" id="IPR051542">
    <property type="entry name" value="Hydrogenase_cytochrome"/>
</dbReference>
<dbReference type="AlphaFoldDB" id="A0A1G6WGA9"/>
<dbReference type="GO" id="GO:0020037">
    <property type="term" value="F:heme binding"/>
    <property type="evidence" value="ECO:0007669"/>
    <property type="project" value="TreeGrafter"/>
</dbReference>
<evidence type="ECO:0000256" key="5">
    <source>
        <dbReference type="ARBA" id="ARBA00023136"/>
    </source>
</evidence>
<keyword evidence="4 6" id="KW-1133">Transmembrane helix</keyword>
<dbReference type="GO" id="GO:0022904">
    <property type="term" value="P:respiratory electron transport chain"/>
    <property type="evidence" value="ECO:0007669"/>
    <property type="project" value="InterPro"/>
</dbReference>
<keyword evidence="5 6" id="KW-0472">Membrane</keyword>
<dbReference type="Pfam" id="PF01292">
    <property type="entry name" value="Ni_hydr_CYTB"/>
    <property type="match status" value="1"/>
</dbReference>
<dbReference type="PANTHER" id="PTHR30485:SF2">
    <property type="entry name" value="BLL0597 PROTEIN"/>
    <property type="match status" value="1"/>
</dbReference>
<evidence type="ECO:0000313" key="8">
    <source>
        <dbReference type="EMBL" id="SDD64990.1"/>
    </source>
</evidence>
<keyword evidence="3 6" id="KW-0812">Transmembrane</keyword>
<comment type="subcellular location">
    <subcellularLocation>
        <location evidence="1">Cell membrane</location>
        <topology evidence="1">Multi-pass membrane protein</topology>
    </subcellularLocation>
</comment>
<evidence type="ECO:0000313" key="9">
    <source>
        <dbReference type="Proteomes" id="UP000199412"/>
    </source>
</evidence>
<dbReference type="Proteomes" id="UP000199412">
    <property type="component" value="Unassembled WGS sequence"/>
</dbReference>
<evidence type="ECO:0000256" key="1">
    <source>
        <dbReference type="ARBA" id="ARBA00004651"/>
    </source>
</evidence>
<evidence type="ECO:0000259" key="7">
    <source>
        <dbReference type="Pfam" id="PF01292"/>
    </source>
</evidence>
<name>A0A1G6WGA9_9PROT</name>
<dbReference type="InterPro" id="IPR016174">
    <property type="entry name" value="Di-haem_cyt_TM"/>
</dbReference>
<feature type="domain" description="Cytochrome b561 bacterial/Ni-hydrogenase" evidence="7">
    <location>
        <begin position="21"/>
        <end position="197"/>
    </location>
</feature>
<feature type="transmembrane region" description="Helical" evidence="6">
    <location>
        <begin position="28"/>
        <end position="44"/>
    </location>
</feature>
<sequence>MTTPLTTAAHDQTQPKRTVKVWDAPTRLFHWALVAALGLCWLSGEQGNFTVHFIAGHVVVGLLLFRLVWGILGSQTARFGDFVRGPGAVVAYARRVFGGTPDYSVGHNPAGAVMVLLLLLVAGAQAVTGLFASEMTYAFIEGPLAPLVDSDTSETLTSLHKKTLFNTLLTLAALHVLAAFAYLFIKRENLIRPMVTGWKALPHDKADPPPRMAKPVVALGVGLISAAAAWSLYAMM</sequence>
<dbReference type="STRING" id="69960.SAMN05421720_101148"/>
<organism evidence="8 9">
    <name type="scientific">Rhodospira trueperi</name>
    <dbReference type="NCBI Taxonomy" id="69960"/>
    <lineage>
        <taxon>Bacteria</taxon>
        <taxon>Pseudomonadati</taxon>
        <taxon>Pseudomonadota</taxon>
        <taxon>Alphaproteobacteria</taxon>
        <taxon>Rhodospirillales</taxon>
        <taxon>Rhodospirillaceae</taxon>
        <taxon>Rhodospira</taxon>
    </lineage>
</organism>
<dbReference type="RefSeq" id="WP_092780629.1">
    <property type="nucleotide sequence ID" value="NZ_FNAP01000001.1"/>
</dbReference>
<dbReference type="Gene3D" id="1.20.950.20">
    <property type="entry name" value="Transmembrane di-heme cytochromes, Chain C"/>
    <property type="match status" value="1"/>
</dbReference>
<protein>
    <submittedName>
        <fullName evidence="8">Cytochrome b</fullName>
    </submittedName>
</protein>
<evidence type="ECO:0000256" key="4">
    <source>
        <dbReference type="ARBA" id="ARBA00022989"/>
    </source>
</evidence>
<dbReference type="OrthoDB" id="196472at2"/>
<dbReference type="EMBL" id="FNAP01000001">
    <property type="protein sequence ID" value="SDD64990.1"/>
    <property type="molecule type" value="Genomic_DNA"/>
</dbReference>
<evidence type="ECO:0000256" key="2">
    <source>
        <dbReference type="ARBA" id="ARBA00022475"/>
    </source>
</evidence>
<accession>A0A1G6WGA9</accession>
<proteinExistence type="predicted"/>
<evidence type="ECO:0000256" key="3">
    <source>
        <dbReference type="ARBA" id="ARBA00022692"/>
    </source>
</evidence>
<feature type="transmembrane region" description="Helical" evidence="6">
    <location>
        <begin position="51"/>
        <end position="72"/>
    </location>
</feature>
<keyword evidence="9" id="KW-1185">Reference proteome</keyword>